<accession>A0ABS1EQG5</accession>
<sequence>MKIGENIYKLILLDTNALREIVTNTNLSGEGFFSKFFKGKDLYAPCFSIYNVIELMPYEDIYEKFLDFFSKVPSLMIYPAKTIIQEEYQKYLNGQTLQITNKIANVFSPLVNNESYNCKKFFEKIKCNTKLMKTIQDEIAQLSSVAKSWEQQRLDSRKILNNMKLSSEIIDEKFYKMQERETIIKDLSNWGIKPQKTIDITALNSLRIMEYSQFNRVYMTNKKVLPNDVMDIKISCIIPYIDAVITENFQANIYIKARKLIPRLNKLEIYTLRDIRMNERQLREVLK</sequence>
<reference evidence="2" key="1">
    <citation type="submission" date="2021-01" db="EMBL/GenBank/DDBJ databases">
        <title>Genome public.</title>
        <authorList>
            <person name="Liu C."/>
            <person name="Sun Q."/>
        </authorList>
    </citation>
    <scope>NUCLEOTIDE SEQUENCE [LARGE SCALE GENOMIC DNA]</scope>
    <source>
        <strain evidence="2">YIM B02505</strain>
    </source>
</reference>
<keyword evidence="2" id="KW-1185">Reference proteome</keyword>
<proteinExistence type="predicted"/>
<protein>
    <recommendedName>
        <fullName evidence="3">DUF4935 domain-containing protein</fullName>
    </recommendedName>
</protein>
<comment type="caution">
    <text evidence="1">The sequence shown here is derived from an EMBL/GenBank/DDBJ whole genome shotgun (WGS) entry which is preliminary data.</text>
</comment>
<dbReference type="Proteomes" id="UP000596739">
    <property type="component" value="Unassembled WGS sequence"/>
</dbReference>
<evidence type="ECO:0008006" key="3">
    <source>
        <dbReference type="Google" id="ProtNLM"/>
    </source>
</evidence>
<name>A0ABS1EQG5_9CLOT</name>
<evidence type="ECO:0000313" key="2">
    <source>
        <dbReference type="Proteomes" id="UP000596739"/>
    </source>
</evidence>
<dbReference type="RefSeq" id="WP_200269811.1">
    <property type="nucleotide sequence ID" value="NZ_JAENHN010000037.1"/>
</dbReference>
<organism evidence="1 2">
    <name type="scientific">Clostridium yunnanense</name>
    <dbReference type="NCBI Taxonomy" id="2800325"/>
    <lineage>
        <taxon>Bacteria</taxon>
        <taxon>Bacillati</taxon>
        <taxon>Bacillota</taxon>
        <taxon>Clostridia</taxon>
        <taxon>Eubacteriales</taxon>
        <taxon>Clostridiaceae</taxon>
        <taxon>Clostridium</taxon>
    </lineage>
</organism>
<gene>
    <name evidence="1" type="ORF">JHL18_12970</name>
</gene>
<dbReference type="EMBL" id="JAENHN010000037">
    <property type="protein sequence ID" value="MBK1811533.1"/>
    <property type="molecule type" value="Genomic_DNA"/>
</dbReference>
<evidence type="ECO:0000313" key="1">
    <source>
        <dbReference type="EMBL" id="MBK1811533.1"/>
    </source>
</evidence>